<keyword evidence="9 11" id="KW-0472">Membrane</keyword>
<reference evidence="13 14" key="1">
    <citation type="submission" date="2022-03" db="EMBL/GenBank/DDBJ databases">
        <authorList>
            <person name="Koch H."/>
        </authorList>
    </citation>
    <scope>NUCLEOTIDE SEQUENCE [LARGE SCALE GENOMIC DNA]</scope>
    <source>
        <strain evidence="13 14">G1</strain>
    </source>
</reference>
<gene>
    <name evidence="13" type="ORF">GEAMG1_1926</name>
</gene>
<keyword evidence="4" id="KW-1003">Cell membrane</keyword>
<dbReference type="PANTHER" id="PTHR33446:SF2">
    <property type="entry name" value="PROTEIN TONB"/>
    <property type="match status" value="1"/>
</dbReference>
<comment type="subcellular location">
    <subcellularLocation>
        <location evidence="1">Cell inner membrane</location>
        <topology evidence="1">Single-pass membrane protein</topology>
        <orientation evidence="1">Periplasmic side</orientation>
    </subcellularLocation>
</comment>
<evidence type="ECO:0000256" key="11">
    <source>
        <dbReference type="SAM" id="Phobius"/>
    </source>
</evidence>
<evidence type="ECO:0000313" key="14">
    <source>
        <dbReference type="Proteomes" id="UP001295463"/>
    </source>
</evidence>
<dbReference type="Gene3D" id="3.30.1150.10">
    <property type="match status" value="1"/>
</dbReference>
<evidence type="ECO:0000256" key="2">
    <source>
        <dbReference type="ARBA" id="ARBA00006555"/>
    </source>
</evidence>
<evidence type="ECO:0000256" key="6">
    <source>
        <dbReference type="ARBA" id="ARBA00022692"/>
    </source>
</evidence>
<evidence type="ECO:0000256" key="7">
    <source>
        <dbReference type="ARBA" id="ARBA00022927"/>
    </source>
</evidence>
<keyword evidence="5" id="KW-0997">Cell inner membrane</keyword>
<keyword evidence="8 11" id="KW-1133">Transmembrane helix</keyword>
<feature type="transmembrane region" description="Helical" evidence="11">
    <location>
        <begin position="28"/>
        <end position="49"/>
    </location>
</feature>
<keyword evidence="7" id="KW-0653">Protein transport</keyword>
<sequence length="289" mass="32776">MPGHPLFGFRRGPLSQGVFSNRYVEPSFLSLLAVSLLLHLIGFTLLYLWRPAAPAMPEPTFIDLQDLQQLPLPEARVQPEKIRPSDRRQRVERETAPRQPRLTPAPPVTSTPSRPSTEQPPSRQPEPGGSSAGELLRRRSPQPQASRQPDMARLMPSAGRMAQIEENYRRRFADDVADGDTRFLNSDDVMFGSFLRRFETAVYGVWRYPQEAALKGIEGVTPVRITFNRNGEIVNIRLLESSGSKLLDDEVFRTLRLLGPMGSLPRTYPKDEFHLIAFFQYGNARGRLR</sequence>
<comment type="similarity">
    <text evidence="2">Belongs to the TonB family.</text>
</comment>
<dbReference type="InterPro" id="IPR006260">
    <property type="entry name" value="TonB/TolA_C"/>
</dbReference>
<keyword evidence="6 11" id="KW-0812">Transmembrane</keyword>
<evidence type="ECO:0000256" key="1">
    <source>
        <dbReference type="ARBA" id="ARBA00004383"/>
    </source>
</evidence>
<organism evidence="13 14">
    <name type="scientific">Trichlorobacter ammonificans</name>
    <dbReference type="NCBI Taxonomy" id="2916410"/>
    <lineage>
        <taxon>Bacteria</taxon>
        <taxon>Pseudomonadati</taxon>
        <taxon>Thermodesulfobacteriota</taxon>
        <taxon>Desulfuromonadia</taxon>
        <taxon>Geobacterales</taxon>
        <taxon>Geobacteraceae</taxon>
        <taxon>Trichlorobacter</taxon>
    </lineage>
</organism>
<evidence type="ECO:0000256" key="8">
    <source>
        <dbReference type="ARBA" id="ARBA00022989"/>
    </source>
</evidence>
<name>A0ABM9D9D8_9BACT</name>
<evidence type="ECO:0000259" key="12">
    <source>
        <dbReference type="PROSITE" id="PS52015"/>
    </source>
</evidence>
<evidence type="ECO:0000256" key="10">
    <source>
        <dbReference type="SAM" id="MobiDB-lite"/>
    </source>
</evidence>
<dbReference type="NCBIfam" id="TIGR01352">
    <property type="entry name" value="tonB_Cterm"/>
    <property type="match status" value="1"/>
</dbReference>
<feature type="region of interest" description="Disordered" evidence="10">
    <location>
        <begin position="73"/>
        <end position="154"/>
    </location>
</feature>
<evidence type="ECO:0000256" key="4">
    <source>
        <dbReference type="ARBA" id="ARBA00022475"/>
    </source>
</evidence>
<dbReference type="SUPFAM" id="SSF74653">
    <property type="entry name" value="TolA/TonB C-terminal domain"/>
    <property type="match status" value="1"/>
</dbReference>
<dbReference type="InterPro" id="IPR051045">
    <property type="entry name" value="TonB-dependent_transducer"/>
</dbReference>
<protein>
    <submittedName>
        <fullName evidence="13">TonB family protein</fullName>
    </submittedName>
</protein>
<dbReference type="PANTHER" id="PTHR33446">
    <property type="entry name" value="PROTEIN TONB-RELATED"/>
    <property type="match status" value="1"/>
</dbReference>
<evidence type="ECO:0000313" key="13">
    <source>
        <dbReference type="EMBL" id="CAH2031761.1"/>
    </source>
</evidence>
<dbReference type="InterPro" id="IPR037682">
    <property type="entry name" value="TonB_C"/>
</dbReference>
<dbReference type="PROSITE" id="PS52015">
    <property type="entry name" value="TONB_CTD"/>
    <property type="match status" value="1"/>
</dbReference>
<evidence type="ECO:0000256" key="5">
    <source>
        <dbReference type="ARBA" id="ARBA00022519"/>
    </source>
</evidence>
<proteinExistence type="inferred from homology"/>
<feature type="compositionally biased region" description="Basic and acidic residues" evidence="10">
    <location>
        <begin position="77"/>
        <end position="96"/>
    </location>
</feature>
<evidence type="ECO:0000256" key="9">
    <source>
        <dbReference type="ARBA" id="ARBA00023136"/>
    </source>
</evidence>
<feature type="domain" description="TonB C-terminal" evidence="12">
    <location>
        <begin position="193"/>
        <end position="287"/>
    </location>
</feature>
<accession>A0ABM9D9D8</accession>
<evidence type="ECO:0000256" key="3">
    <source>
        <dbReference type="ARBA" id="ARBA00022448"/>
    </source>
</evidence>
<dbReference type="Proteomes" id="UP001295463">
    <property type="component" value="Chromosome"/>
</dbReference>
<keyword evidence="3" id="KW-0813">Transport</keyword>
<dbReference type="Pfam" id="PF03544">
    <property type="entry name" value="TonB_C"/>
    <property type="match status" value="1"/>
</dbReference>
<keyword evidence="14" id="KW-1185">Reference proteome</keyword>
<dbReference type="EMBL" id="OW150024">
    <property type="protein sequence ID" value="CAH2031761.1"/>
    <property type="molecule type" value="Genomic_DNA"/>
</dbReference>